<proteinExistence type="predicted"/>
<evidence type="ECO:0000313" key="1">
    <source>
        <dbReference type="EMBL" id="CAG8481309.1"/>
    </source>
</evidence>
<name>A0ACA9KND6_9GLOM</name>
<keyword evidence="2" id="KW-1185">Reference proteome</keyword>
<reference evidence="1" key="1">
    <citation type="submission" date="2021-06" db="EMBL/GenBank/DDBJ databases">
        <authorList>
            <person name="Kallberg Y."/>
            <person name="Tangrot J."/>
            <person name="Rosling A."/>
        </authorList>
    </citation>
    <scope>NUCLEOTIDE SEQUENCE</scope>
    <source>
        <strain evidence="1">CL356</strain>
    </source>
</reference>
<comment type="caution">
    <text evidence="1">The sequence shown here is derived from an EMBL/GenBank/DDBJ whole genome shotgun (WGS) entry which is preliminary data.</text>
</comment>
<dbReference type="EMBL" id="CAJVPT010002445">
    <property type="protein sequence ID" value="CAG8481309.1"/>
    <property type="molecule type" value="Genomic_DNA"/>
</dbReference>
<dbReference type="Proteomes" id="UP000789525">
    <property type="component" value="Unassembled WGS sequence"/>
</dbReference>
<organism evidence="1 2">
    <name type="scientific">Acaulospora colombiana</name>
    <dbReference type="NCBI Taxonomy" id="27376"/>
    <lineage>
        <taxon>Eukaryota</taxon>
        <taxon>Fungi</taxon>
        <taxon>Fungi incertae sedis</taxon>
        <taxon>Mucoromycota</taxon>
        <taxon>Glomeromycotina</taxon>
        <taxon>Glomeromycetes</taxon>
        <taxon>Diversisporales</taxon>
        <taxon>Acaulosporaceae</taxon>
        <taxon>Acaulospora</taxon>
    </lineage>
</organism>
<sequence length="216" mass="24174">MTVISAVASKLWEQEPPHVIDLTKALHKMQTCITLKLFQNLFVTKSAREVKEFRMLRCSDLSMKQNPNFNVTKVENVLVSPGPEKLSTYPNPNLSLDNRQGAIDLDDVDNLSHAGMNLESSGNFYPSSGIMLNDYFERLAPDATVIQDYSSLGILSTITDDNPLSVSIETSQNLTNNLKIHDEFFTNDFDTISSISDHVSNMNLLSDFVELNFYSG</sequence>
<protein>
    <submittedName>
        <fullName evidence="1">14301_t:CDS:1</fullName>
    </submittedName>
</protein>
<accession>A0ACA9KND6</accession>
<gene>
    <name evidence="1" type="ORF">ACOLOM_LOCUS1997</name>
</gene>
<evidence type="ECO:0000313" key="2">
    <source>
        <dbReference type="Proteomes" id="UP000789525"/>
    </source>
</evidence>